<accession>A0A9N9JEI9</accession>
<evidence type="ECO:0000313" key="1">
    <source>
        <dbReference type="EMBL" id="CAG8778270.1"/>
    </source>
</evidence>
<comment type="caution">
    <text evidence="1">The sequence shown here is derived from an EMBL/GenBank/DDBJ whole genome shotgun (WGS) entry which is preliminary data.</text>
</comment>
<name>A0A9N9JEI9_9GLOM</name>
<keyword evidence="2" id="KW-1185">Reference proteome</keyword>
<dbReference type="Proteomes" id="UP000789342">
    <property type="component" value="Unassembled WGS sequence"/>
</dbReference>
<proteinExistence type="predicted"/>
<dbReference type="EMBL" id="CAJVPV010050728">
    <property type="protein sequence ID" value="CAG8778270.1"/>
    <property type="molecule type" value="Genomic_DNA"/>
</dbReference>
<gene>
    <name evidence="1" type="ORF">AMORRO_LOCUS17100</name>
</gene>
<evidence type="ECO:0000313" key="2">
    <source>
        <dbReference type="Proteomes" id="UP000789342"/>
    </source>
</evidence>
<reference evidence="1" key="1">
    <citation type="submission" date="2021-06" db="EMBL/GenBank/DDBJ databases">
        <authorList>
            <person name="Kallberg Y."/>
            <person name="Tangrot J."/>
            <person name="Rosling A."/>
        </authorList>
    </citation>
    <scope>NUCLEOTIDE SEQUENCE</scope>
    <source>
        <strain evidence="1">CL551</strain>
    </source>
</reference>
<dbReference type="AlphaFoldDB" id="A0A9N9JEI9"/>
<sequence length="45" mass="5332">TLDFLDQFDKKSIHKKRSSTEKWQHIRNITKACHSCKKGDTQKTN</sequence>
<feature type="non-terminal residue" evidence="1">
    <location>
        <position position="45"/>
    </location>
</feature>
<protein>
    <submittedName>
        <fullName evidence="1">9731_t:CDS:1</fullName>
    </submittedName>
</protein>
<feature type="non-terminal residue" evidence="1">
    <location>
        <position position="1"/>
    </location>
</feature>
<organism evidence="1 2">
    <name type="scientific">Acaulospora morrowiae</name>
    <dbReference type="NCBI Taxonomy" id="94023"/>
    <lineage>
        <taxon>Eukaryota</taxon>
        <taxon>Fungi</taxon>
        <taxon>Fungi incertae sedis</taxon>
        <taxon>Mucoromycota</taxon>
        <taxon>Glomeromycotina</taxon>
        <taxon>Glomeromycetes</taxon>
        <taxon>Diversisporales</taxon>
        <taxon>Acaulosporaceae</taxon>
        <taxon>Acaulospora</taxon>
    </lineage>
</organism>